<feature type="chain" id="PRO_5038347294" description="FMN-binding protein" evidence="2">
    <location>
        <begin position="24"/>
        <end position="171"/>
    </location>
</feature>
<keyword evidence="4" id="KW-1185">Reference proteome</keyword>
<evidence type="ECO:0000313" key="3">
    <source>
        <dbReference type="EMBL" id="RKR76563.1"/>
    </source>
</evidence>
<feature type="compositionally biased region" description="Polar residues" evidence="1">
    <location>
        <begin position="74"/>
        <end position="89"/>
    </location>
</feature>
<name>A0A495IKV7_9MICO</name>
<accession>A0A495IKV7</accession>
<feature type="signal peptide" evidence="2">
    <location>
        <begin position="1"/>
        <end position="23"/>
    </location>
</feature>
<dbReference type="OrthoDB" id="4232596at2"/>
<dbReference type="EMBL" id="RBKS01000001">
    <property type="protein sequence ID" value="RKR76563.1"/>
    <property type="molecule type" value="Genomic_DNA"/>
</dbReference>
<dbReference type="RefSeq" id="WP_121371523.1">
    <property type="nucleotide sequence ID" value="NZ_RBKS01000001.1"/>
</dbReference>
<evidence type="ECO:0000313" key="4">
    <source>
        <dbReference type="Proteomes" id="UP000280008"/>
    </source>
</evidence>
<sequence>MLSAARSRTALLALTGASFVALLAGCSSTSGSTQGAGSSGSSGDSSSSGSASSPSSSASSSATDAGSSSGSGTYKNGTFSSNGSYSSPGGQETINVSLTIADDSVKAVTVKTVKADPTAQQYEQQFIGGISSAIVGKKIDDLNVTNVAGSSLTSQGFNAALTKIKAAAKDA</sequence>
<evidence type="ECO:0008006" key="5">
    <source>
        <dbReference type="Google" id="ProtNLM"/>
    </source>
</evidence>
<feature type="compositionally biased region" description="Low complexity" evidence="1">
    <location>
        <begin position="28"/>
        <end position="73"/>
    </location>
</feature>
<proteinExistence type="predicted"/>
<protein>
    <recommendedName>
        <fullName evidence="5">FMN-binding protein</fullName>
    </recommendedName>
</protein>
<dbReference type="AlphaFoldDB" id="A0A495IKV7"/>
<feature type="region of interest" description="Disordered" evidence="1">
    <location>
        <begin position="28"/>
        <end position="89"/>
    </location>
</feature>
<evidence type="ECO:0000256" key="1">
    <source>
        <dbReference type="SAM" id="MobiDB-lite"/>
    </source>
</evidence>
<dbReference type="Proteomes" id="UP000280008">
    <property type="component" value="Unassembled WGS sequence"/>
</dbReference>
<comment type="caution">
    <text evidence="3">The sequence shown here is derived from an EMBL/GenBank/DDBJ whole genome shotgun (WGS) entry which is preliminary data.</text>
</comment>
<gene>
    <name evidence="3" type="ORF">C8E83_3740</name>
</gene>
<evidence type="ECO:0000256" key="2">
    <source>
        <dbReference type="SAM" id="SignalP"/>
    </source>
</evidence>
<organism evidence="3 4">
    <name type="scientific">Frondihabitans australicus</name>
    <dbReference type="NCBI Taxonomy" id="386892"/>
    <lineage>
        <taxon>Bacteria</taxon>
        <taxon>Bacillati</taxon>
        <taxon>Actinomycetota</taxon>
        <taxon>Actinomycetes</taxon>
        <taxon>Micrococcales</taxon>
        <taxon>Microbacteriaceae</taxon>
        <taxon>Frondihabitans</taxon>
    </lineage>
</organism>
<dbReference type="PROSITE" id="PS51257">
    <property type="entry name" value="PROKAR_LIPOPROTEIN"/>
    <property type="match status" value="1"/>
</dbReference>
<reference evidence="3 4" key="1">
    <citation type="submission" date="2018-10" db="EMBL/GenBank/DDBJ databases">
        <title>Sequencing the genomes of 1000 actinobacteria strains.</title>
        <authorList>
            <person name="Klenk H.-P."/>
        </authorList>
    </citation>
    <scope>NUCLEOTIDE SEQUENCE [LARGE SCALE GENOMIC DNA]</scope>
    <source>
        <strain evidence="3 4">DSM 17894</strain>
    </source>
</reference>
<keyword evidence="2" id="KW-0732">Signal</keyword>